<sequence>MFKLLSIAFILALTKPGSTFFFGSSSSNCGGCAPAAPAPCASPCASVPQASYPVAAPSPCSGGGCKAHGVNTASLSSTNDMEMRAALFGGLNLNNPAPITNELFFNNDGQSQIVDTQETIDGHKIRYDGVRRAPELPLTQPEDKVIELEDNNVKCNSKDLLGIMNANMKEDPRKSKRDINKAAEEFFKQPIDVICSRGHFSYIFSSDLFCESTTGTMTCIAFQQMKH</sequence>
<organism evidence="1 2">
    <name type="scientific">Rhabditophanes sp. KR3021</name>
    <dbReference type="NCBI Taxonomy" id="114890"/>
    <lineage>
        <taxon>Eukaryota</taxon>
        <taxon>Metazoa</taxon>
        <taxon>Ecdysozoa</taxon>
        <taxon>Nematoda</taxon>
        <taxon>Chromadorea</taxon>
        <taxon>Rhabditida</taxon>
        <taxon>Tylenchina</taxon>
        <taxon>Panagrolaimomorpha</taxon>
        <taxon>Strongyloidoidea</taxon>
        <taxon>Alloionematidae</taxon>
        <taxon>Rhabditophanes</taxon>
    </lineage>
</organism>
<reference evidence="2" key="1">
    <citation type="submission" date="2016-11" db="UniProtKB">
        <authorList>
            <consortium name="WormBaseParasite"/>
        </authorList>
    </citation>
    <scope>IDENTIFICATION</scope>
    <source>
        <strain evidence="2">KR3021</strain>
    </source>
</reference>
<evidence type="ECO:0000313" key="1">
    <source>
        <dbReference type="Proteomes" id="UP000095286"/>
    </source>
</evidence>
<protein>
    <submittedName>
        <fullName evidence="2">Ground-like domain-containing protein</fullName>
    </submittedName>
</protein>
<proteinExistence type="predicted"/>
<name>A0AC35TJP7_9BILA</name>
<evidence type="ECO:0000313" key="2">
    <source>
        <dbReference type="WBParaSite" id="RSKR_0000133300.1"/>
    </source>
</evidence>
<dbReference type="Proteomes" id="UP000095286">
    <property type="component" value="Unplaced"/>
</dbReference>
<dbReference type="WBParaSite" id="RSKR_0000133300.1">
    <property type="protein sequence ID" value="RSKR_0000133300.1"/>
    <property type="gene ID" value="RSKR_0000133300"/>
</dbReference>
<accession>A0AC35TJP7</accession>